<feature type="domain" description="BRCT" evidence="2">
    <location>
        <begin position="31"/>
        <end position="123"/>
    </location>
</feature>
<gene>
    <name evidence="3" type="primary">100637121</name>
</gene>
<evidence type="ECO:0000313" key="3">
    <source>
        <dbReference type="EnsemblMetazoa" id="Aqu2.1.36226_001"/>
    </source>
</evidence>
<name>A0A1X7V894_AMPQE</name>
<dbReference type="InterPro" id="IPR022047">
    <property type="entry name" value="Microcephalin-like"/>
</dbReference>
<dbReference type="Pfam" id="PF00533">
    <property type="entry name" value="BRCT"/>
    <property type="match status" value="1"/>
</dbReference>
<dbReference type="InterPro" id="IPR001357">
    <property type="entry name" value="BRCT_dom"/>
</dbReference>
<dbReference type="CDD" id="cd17716">
    <property type="entry name" value="BRCT_microcephalin_rpt1"/>
    <property type="match status" value="1"/>
</dbReference>
<dbReference type="OMA" id="KPRSWRT"/>
<dbReference type="EnsemblMetazoa" id="Aqu2.1.36226_001">
    <property type="protein sequence ID" value="Aqu2.1.36226_001"/>
    <property type="gene ID" value="Aqu2.1.36226"/>
</dbReference>
<evidence type="ECO:0000256" key="1">
    <source>
        <dbReference type="SAM" id="MobiDB-lite"/>
    </source>
</evidence>
<sequence length="507" mass="56682">MASNFSDEEEMERDLVSPSLLDGVDDIPTQPCQKPLEGIVAFVDVRSGSKSTINTGNSLEECLEGLGATVVTRLNKDVTHIVYKAGKTNLDRVNKKEVFLVNPLWLDACKRCNERVSEAKYPVISEGAESPVVLGRIKRMKSMQPKPFEEEIARSVERKRKKGKDLKEASSKKKISLAVFDFTSDEEEVIEIAEQSDESRCSTPDSLPPVSFIRTPVTSKKTLTENNEKQETPTVTESRKPLANKKPPTVDKKLTKKKDQNDVKKKDQNDVKKKKDQNDKKDKMKEAKVKVEGSENSFVPVKKFRRKRSSFEKQKPTLVMTSVPTKDQCAVHVVVDRLGGFELSHNVCETTTHVVCGTIRRTINILAGTVKGCWILSMDWVFKSLEAGHWLPEGPFELITEFPSAQFFRLERQMAGGLYKPSLFLKSGSIFISSDTKPSHSDLELLLTLSGAKITNSKLKADIIIGRESCPTGGGNELKVHVKESWVLESISNHSLQPIDSYIIQDS</sequence>
<dbReference type="PANTHER" id="PTHR14625">
    <property type="entry name" value="MICROCEPHALIN"/>
    <property type="match status" value="1"/>
</dbReference>
<feature type="compositionally biased region" description="Basic and acidic residues" evidence="1">
    <location>
        <begin position="222"/>
        <end position="231"/>
    </location>
</feature>
<dbReference type="CDD" id="cd17751">
    <property type="entry name" value="BRCT_microcephalin_rpt3"/>
    <property type="match status" value="1"/>
</dbReference>
<dbReference type="CDD" id="cd17736">
    <property type="entry name" value="BRCT_microcephalin_rpt2"/>
    <property type="match status" value="1"/>
</dbReference>
<dbReference type="STRING" id="400682.A0A1X7V894"/>
<dbReference type="SUPFAM" id="SSF52113">
    <property type="entry name" value="BRCT domain"/>
    <property type="match status" value="3"/>
</dbReference>
<accession>A0A1X7V894</accession>
<dbReference type="PANTHER" id="PTHR14625:SF3">
    <property type="entry name" value="MICROCEPHALIN"/>
    <property type="match status" value="1"/>
</dbReference>
<dbReference type="AlphaFoldDB" id="A0A1X7V894"/>
<dbReference type="Proteomes" id="UP000007879">
    <property type="component" value="Unassembled WGS sequence"/>
</dbReference>
<reference evidence="4" key="1">
    <citation type="journal article" date="2010" name="Nature">
        <title>The Amphimedon queenslandica genome and the evolution of animal complexity.</title>
        <authorList>
            <person name="Srivastava M."/>
            <person name="Simakov O."/>
            <person name="Chapman J."/>
            <person name="Fahey B."/>
            <person name="Gauthier M.E."/>
            <person name="Mitros T."/>
            <person name="Richards G.S."/>
            <person name="Conaco C."/>
            <person name="Dacre M."/>
            <person name="Hellsten U."/>
            <person name="Larroux C."/>
            <person name="Putnam N.H."/>
            <person name="Stanke M."/>
            <person name="Adamska M."/>
            <person name="Darling A."/>
            <person name="Degnan S.M."/>
            <person name="Oakley T.H."/>
            <person name="Plachetzki D.C."/>
            <person name="Zhai Y."/>
            <person name="Adamski M."/>
            <person name="Calcino A."/>
            <person name="Cummins S.F."/>
            <person name="Goodstein D.M."/>
            <person name="Harris C."/>
            <person name="Jackson D.J."/>
            <person name="Leys S.P."/>
            <person name="Shu S."/>
            <person name="Woodcroft B.J."/>
            <person name="Vervoort M."/>
            <person name="Kosik K.S."/>
            <person name="Manning G."/>
            <person name="Degnan B.M."/>
            <person name="Rokhsar D.S."/>
        </authorList>
    </citation>
    <scope>NUCLEOTIDE SEQUENCE [LARGE SCALE GENOMIC DNA]</scope>
</reference>
<reference evidence="3" key="2">
    <citation type="submission" date="2017-05" db="UniProtKB">
        <authorList>
            <consortium name="EnsemblMetazoa"/>
        </authorList>
    </citation>
    <scope>IDENTIFICATION</scope>
</reference>
<evidence type="ECO:0000259" key="2">
    <source>
        <dbReference type="PROSITE" id="PS50172"/>
    </source>
</evidence>
<dbReference type="SMART" id="SM00292">
    <property type="entry name" value="BRCT"/>
    <property type="match status" value="3"/>
</dbReference>
<dbReference type="EnsemblMetazoa" id="XM_003385277.3">
    <property type="protein sequence ID" value="XP_003385325.2"/>
    <property type="gene ID" value="LOC100637121"/>
</dbReference>
<evidence type="ECO:0000313" key="4">
    <source>
        <dbReference type="Proteomes" id="UP000007879"/>
    </source>
</evidence>
<protein>
    <recommendedName>
        <fullName evidence="2">BRCT domain-containing protein</fullName>
    </recommendedName>
</protein>
<feature type="compositionally biased region" description="Basic and acidic residues" evidence="1">
    <location>
        <begin position="248"/>
        <end position="292"/>
    </location>
</feature>
<feature type="region of interest" description="Disordered" evidence="1">
    <location>
        <begin position="193"/>
        <end position="292"/>
    </location>
</feature>
<organism evidence="3">
    <name type="scientific">Amphimedon queenslandica</name>
    <name type="common">Sponge</name>
    <dbReference type="NCBI Taxonomy" id="400682"/>
    <lineage>
        <taxon>Eukaryota</taxon>
        <taxon>Metazoa</taxon>
        <taxon>Porifera</taxon>
        <taxon>Demospongiae</taxon>
        <taxon>Heteroscleromorpha</taxon>
        <taxon>Haplosclerida</taxon>
        <taxon>Niphatidae</taxon>
        <taxon>Amphimedon</taxon>
    </lineage>
</organism>
<dbReference type="PROSITE" id="PS50172">
    <property type="entry name" value="BRCT"/>
    <property type="match status" value="3"/>
</dbReference>
<dbReference type="InterPro" id="IPR036420">
    <property type="entry name" value="BRCT_dom_sf"/>
</dbReference>
<feature type="domain" description="BRCT" evidence="2">
    <location>
        <begin position="420"/>
        <end position="504"/>
    </location>
</feature>
<dbReference type="eggNOG" id="KOG4362">
    <property type="taxonomic scope" value="Eukaryota"/>
</dbReference>
<dbReference type="InParanoid" id="A0A1X7V894"/>
<dbReference type="OrthoDB" id="2384350at2759"/>
<dbReference type="GO" id="GO:0000278">
    <property type="term" value="P:mitotic cell cycle"/>
    <property type="evidence" value="ECO:0007669"/>
    <property type="project" value="TreeGrafter"/>
</dbReference>
<dbReference type="Gene3D" id="3.40.50.10190">
    <property type="entry name" value="BRCT domain"/>
    <property type="match status" value="3"/>
</dbReference>
<proteinExistence type="predicted"/>
<keyword evidence="4" id="KW-1185">Reference proteome</keyword>
<dbReference type="KEGG" id="aqu:100637121"/>
<feature type="domain" description="BRCT" evidence="2">
    <location>
        <begin position="334"/>
        <end position="398"/>
    </location>
</feature>